<gene>
    <name evidence="2" type="ORF">Poly41_50610</name>
</gene>
<accession>A0A5C6D985</accession>
<dbReference type="OrthoDB" id="267798at2"/>
<dbReference type="AlphaFoldDB" id="A0A5C6D985"/>
<evidence type="ECO:0000313" key="3">
    <source>
        <dbReference type="Proteomes" id="UP000319143"/>
    </source>
</evidence>
<comment type="caution">
    <text evidence="2">The sequence shown here is derived from an EMBL/GenBank/DDBJ whole genome shotgun (WGS) entry which is preliminary data.</text>
</comment>
<keyword evidence="1" id="KW-0145">Chemotaxis</keyword>
<protein>
    <recommendedName>
        <fullName evidence="4">CheY-P phosphatase CheC</fullName>
    </recommendedName>
</protein>
<dbReference type="EMBL" id="SJPV01000010">
    <property type="protein sequence ID" value="TWU33308.1"/>
    <property type="molecule type" value="Genomic_DNA"/>
</dbReference>
<dbReference type="RefSeq" id="WP_146529623.1">
    <property type="nucleotide sequence ID" value="NZ_SJPV01000010.1"/>
</dbReference>
<name>A0A5C6D985_9BACT</name>
<dbReference type="Gene3D" id="3.40.1550.10">
    <property type="entry name" value="CheC-like"/>
    <property type="match status" value="1"/>
</dbReference>
<dbReference type="SUPFAM" id="SSF103039">
    <property type="entry name" value="CheC-like"/>
    <property type="match status" value="1"/>
</dbReference>
<evidence type="ECO:0000313" key="2">
    <source>
        <dbReference type="EMBL" id="TWU33308.1"/>
    </source>
</evidence>
<organism evidence="2 3">
    <name type="scientific">Novipirellula artificiosorum</name>
    <dbReference type="NCBI Taxonomy" id="2528016"/>
    <lineage>
        <taxon>Bacteria</taxon>
        <taxon>Pseudomonadati</taxon>
        <taxon>Planctomycetota</taxon>
        <taxon>Planctomycetia</taxon>
        <taxon>Pirellulales</taxon>
        <taxon>Pirellulaceae</taxon>
        <taxon>Novipirellula</taxon>
    </lineage>
</organism>
<dbReference type="Proteomes" id="UP000319143">
    <property type="component" value="Unassembled WGS sequence"/>
</dbReference>
<proteinExistence type="predicted"/>
<dbReference type="GO" id="GO:0006935">
    <property type="term" value="P:chemotaxis"/>
    <property type="evidence" value="ECO:0007669"/>
    <property type="project" value="UniProtKB-KW"/>
</dbReference>
<evidence type="ECO:0000256" key="1">
    <source>
        <dbReference type="ARBA" id="ARBA00022500"/>
    </source>
</evidence>
<reference evidence="2 3" key="1">
    <citation type="submission" date="2019-02" db="EMBL/GenBank/DDBJ databases">
        <title>Deep-cultivation of Planctomycetes and their phenomic and genomic characterization uncovers novel biology.</title>
        <authorList>
            <person name="Wiegand S."/>
            <person name="Jogler M."/>
            <person name="Boedeker C."/>
            <person name="Pinto D."/>
            <person name="Vollmers J."/>
            <person name="Rivas-Marin E."/>
            <person name="Kohn T."/>
            <person name="Peeters S.H."/>
            <person name="Heuer A."/>
            <person name="Rast P."/>
            <person name="Oberbeckmann S."/>
            <person name="Bunk B."/>
            <person name="Jeske O."/>
            <person name="Meyerdierks A."/>
            <person name="Storesund J.E."/>
            <person name="Kallscheuer N."/>
            <person name="Luecker S."/>
            <person name="Lage O.M."/>
            <person name="Pohl T."/>
            <person name="Merkel B.J."/>
            <person name="Hornburger P."/>
            <person name="Mueller R.-W."/>
            <person name="Bruemmer F."/>
            <person name="Labrenz M."/>
            <person name="Spormann A.M."/>
            <person name="Op Den Camp H."/>
            <person name="Overmann J."/>
            <person name="Amann R."/>
            <person name="Jetten M.S.M."/>
            <person name="Mascher T."/>
            <person name="Medema M.H."/>
            <person name="Devos D.P."/>
            <person name="Kaster A.-K."/>
            <person name="Ovreas L."/>
            <person name="Rohde M."/>
            <person name="Galperin M.Y."/>
            <person name="Jogler C."/>
        </authorList>
    </citation>
    <scope>NUCLEOTIDE SEQUENCE [LARGE SCALE GENOMIC DNA]</scope>
    <source>
        <strain evidence="2 3">Poly41</strain>
    </source>
</reference>
<evidence type="ECO:0008006" key="4">
    <source>
        <dbReference type="Google" id="ProtNLM"/>
    </source>
</evidence>
<dbReference type="CDD" id="cd17905">
    <property type="entry name" value="CheC-like"/>
    <property type="match status" value="1"/>
</dbReference>
<keyword evidence="3" id="KW-1185">Reference proteome</keyword>
<dbReference type="InterPro" id="IPR028976">
    <property type="entry name" value="CheC-like_sf"/>
</dbReference>
<sequence>MTDQEQNRLSPSQLTALESSFHRGSASASKALATWIGKPSIVDFDSLEQLQMEEATAVLSRGDDTPICFCSITIHGIVTGQMILAFDDASGWALADILLDQPLGTTAEWTDLATSAALETTNILCCAYLNSLYQSLSEGLESSYVIPTPPRFSRDFAESLMEFTLMGQMIAFDQAILAKTRFEIDGFAVNWTLLFVPDGESMSRLPQLLLGGEPEP</sequence>